<name>A0AAX6GFV9_IRIPA</name>
<gene>
    <name evidence="2" type="ORF">M6B38_368060</name>
</gene>
<organism evidence="2 3">
    <name type="scientific">Iris pallida</name>
    <name type="common">Sweet iris</name>
    <dbReference type="NCBI Taxonomy" id="29817"/>
    <lineage>
        <taxon>Eukaryota</taxon>
        <taxon>Viridiplantae</taxon>
        <taxon>Streptophyta</taxon>
        <taxon>Embryophyta</taxon>
        <taxon>Tracheophyta</taxon>
        <taxon>Spermatophyta</taxon>
        <taxon>Magnoliopsida</taxon>
        <taxon>Liliopsida</taxon>
        <taxon>Asparagales</taxon>
        <taxon>Iridaceae</taxon>
        <taxon>Iridoideae</taxon>
        <taxon>Irideae</taxon>
        <taxon>Iris</taxon>
    </lineage>
</organism>
<feature type="compositionally biased region" description="Basic and acidic residues" evidence="1">
    <location>
        <begin position="53"/>
        <end position="70"/>
    </location>
</feature>
<dbReference type="EMBL" id="JANAVB010020400">
    <property type="protein sequence ID" value="KAJ6827185.1"/>
    <property type="molecule type" value="Genomic_DNA"/>
</dbReference>
<sequence>MSRSGPTELGAGGQLLLKADSGDAQCCARRGGGGLWSPVRRRCWCTRRGGRRHYGDRSPRSGGRDLDSHGRTAPRSRKGAGATVSRAGPAESTW</sequence>
<proteinExistence type="predicted"/>
<evidence type="ECO:0000313" key="3">
    <source>
        <dbReference type="Proteomes" id="UP001140949"/>
    </source>
</evidence>
<evidence type="ECO:0000313" key="2">
    <source>
        <dbReference type="EMBL" id="KAJ6827185.1"/>
    </source>
</evidence>
<accession>A0AAX6GFV9</accession>
<dbReference type="AlphaFoldDB" id="A0AAX6GFV9"/>
<reference evidence="2" key="2">
    <citation type="submission" date="2023-04" db="EMBL/GenBank/DDBJ databases">
        <authorList>
            <person name="Bruccoleri R.E."/>
            <person name="Oakeley E.J."/>
            <person name="Faust A.-M."/>
            <person name="Dessus-Babus S."/>
            <person name="Altorfer M."/>
            <person name="Burckhardt D."/>
            <person name="Oertli M."/>
            <person name="Naumann U."/>
            <person name="Petersen F."/>
            <person name="Wong J."/>
        </authorList>
    </citation>
    <scope>NUCLEOTIDE SEQUENCE</scope>
    <source>
        <strain evidence="2">GSM-AAB239-AS_SAM_17_03QT</strain>
        <tissue evidence="2">Leaf</tissue>
    </source>
</reference>
<comment type="caution">
    <text evidence="2">The sequence shown here is derived from an EMBL/GenBank/DDBJ whole genome shotgun (WGS) entry which is preliminary data.</text>
</comment>
<protein>
    <submittedName>
        <fullName evidence="2">Pollen-specific leucine-rich repeat extensin-like protein 3</fullName>
    </submittedName>
</protein>
<dbReference type="Proteomes" id="UP001140949">
    <property type="component" value="Unassembled WGS sequence"/>
</dbReference>
<reference evidence="2" key="1">
    <citation type="journal article" date="2023" name="GigaByte">
        <title>Genome assembly of the bearded iris, Iris pallida Lam.</title>
        <authorList>
            <person name="Bruccoleri R.E."/>
            <person name="Oakeley E.J."/>
            <person name="Faust A.M.E."/>
            <person name="Altorfer M."/>
            <person name="Dessus-Babus S."/>
            <person name="Burckhardt D."/>
            <person name="Oertli M."/>
            <person name="Naumann U."/>
            <person name="Petersen F."/>
            <person name="Wong J."/>
        </authorList>
    </citation>
    <scope>NUCLEOTIDE SEQUENCE</scope>
    <source>
        <strain evidence="2">GSM-AAB239-AS_SAM_17_03QT</strain>
    </source>
</reference>
<feature type="region of interest" description="Disordered" evidence="1">
    <location>
        <begin position="49"/>
        <end position="94"/>
    </location>
</feature>
<keyword evidence="3" id="KW-1185">Reference proteome</keyword>
<evidence type="ECO:0000256" key="1">
    <source>
        <dbReference type="SAM" id="MobiDB-lite"/>
    </source>
</evidence>